<organism evidence="2 3">
    <name type="scientific">Aquibaculum arenosum</name>
    <dbReference type="NCBI Taxonomy" id="3032591"/>
    <lineage>
        <taxon>Bacteria</taxon>
        <taxon>Pseudomonadati</taxon>
        <taxon>Pseudomonadota</taxon>
        <taxon>Alphaproteobacteria</taxon>
        <taxon>Rhodospirillales</taxon>
        <taxon>Rhodovibrionaceae</taxon>
        <taxon>Aquibaculum</taxon>
    </lineage>
</organism>
<accession>A0ABT5YNS3</accession>
<evidence type="ECO:0000256" key="1">
    <source>
        <dbReference type="SAM" id="MobiDB-lite"/>
    </source>
</evidence>
<feature type="region of interest" description="Disordered" evidence="1">
    <location>
        <begin position="102"/>
        <end position="124"/>
    </location>
</feature>
<feature type="compositionally biased region" description="Basic and acidic residues" evidence="1">
    <location>
        <begin position="1"/>
        <end position="24"/>
    </location>
</feature>
<feature type="compositionally biased region" description="Basic residues" evidence="1">
    <location>
        <begin position="102"/>
        <end position="112"/>
    </location>
</feature>
<sequence>MVAQRKERQKTVTDADEKPDPLDKEAEEEVRESLHAMAARLHPGVDWERMSPKSVRSALGLTPDSCREGREYRYGRLARGAGDPLPQAASLAFRLGWRHGKPAKGRRRRWRARPAGTRVKGGAA</sequence>
<reference evidence="2 3" key="1">
    <citation type="submission" date="2023-03" db="EMBL/GenBank/DDBJ databases">
        <title>Fodinicurvata sp. CAU 1616 isolated from sea sendiment.</title>
        <authorList>
            <person name="Kim W."/>
        </authorList>
    </citation>
    <scope>NUCLEOTIDE SEQUENCE [LARGE SCALE GENOMIC DNA]</scope>
    <source>
        <strain evidence="2 3">CAU 1616</strain>
    </source>
</reference>
<comment type="caution">
    <text evidence="2">The sequence shown here is derived from an EMBL/GenBank/DDBJ whole genome shotgun (WGS) entry which is preliminary data.</text>
</comment>
<protein>
    <submittedName>
        <fullName evidence="2">Uncharacterized protein</fullName>
    </submittedName>
</protein>
<name>A0ABT5YNS3_9PROT</name>
<keyword evidence="3" id="KW-1185">Reference proteome</keyword>
<feature type="region of interest" description="Disordered" evidence="1">
    <location>
        <begin position="1"/>
        <end position="30"/>
    </location>
</feature>
<dbReference type="Proteomes" id="UP001215503">
    <property type="component" value="Unassembled WGS sequence"/>
</dbReference>
<dbReference type="EMBL" id="JARHUD010000006">
    <property type="protein sequence ID" value="MDF2096492.1"/>
    <property type="molecule type" value="Genomic_DNA"/>
</dbReference>
<dbReference type="RefSeq" id="WP_275822984.1">
    <property type="nucleotide sequence ID" value="NZ_JARHUD010000006.1"/>
</dbReference>
<proteinExistence type="predicted"/>
<gene>
    <name evidence="2" type="ORF">P2G67_10935</name>
</gene>
<evidence type="ECO:0000313" key="3">
    <source>
        <dbReference type="Proteomes" id="UP001215503"/>
    </source>
</evidence>
<evidence type="ECO:0000313" key="2">
    <source>
        <dbReference type="EMBL" id="MDF2096492.1"/>
    </source>
</evidence>